<keyword evidence="2" id="KW-0433">Leucine-rich repeat</keyword>
<keyword evidence="5" id="KW-0732">Signal</keyword>
<dbReference type="InterPro" id="IPR001611">
    <property type="entry name" value="Leu-rich_rpt"/>
</dbReference>
<reference evidence="7 8" key="1">
    <citation type="journal article" date="2023" name="G3 (Bethesda)">
        <title>A haplotype-resolved chromosome-scale genome for Quercus rubra L. provides insights into the genetics of adaptive traits for red oak species.</title>
        <authorList>
            <person name="Kapoor B."/>
            <person name="Jenkins J."/>
            <person name="Schmutz J."/>
            <person name="Zhebentyayeva T."/>
            <person name="Kuelheim C."/>
            <person name="Coggeshall M."/>
            <person name="Heim C."/>
            <person name="Lasky J.R."/>
            <person name="Leites L."/>
            <person name="Islam-Faridi N."/>
            <person name="Romero-Severson J."/>
            <person name="DeLeo V.L."/>
            <person name="Lucas S.M."/>
            <person name="Lazic D."/>
            <person name="Gailing O."/>
            <person name="Carlson J."/>
            <person name="Staton M."/>
        </authorList>
    </citation>
    <scope>NUCLEOTIDE SEQUENCE [LARGE SCALE GENOMIC DNA]</scope>
    <source>
        <strain evidence="7">Pseudo-F2</strain>
    </source>
</reference>
<accession>A0AAN7I5W9</accession>
<proteinExistence type="inferred from homology"/>
<dbReference type="SUPFAM" id="SSF52058">
    <property type="entry name" value="L domain-like"/>
    <property type="match status" value="1"/>
</dbReference>
<evidence type="ECO:0000256" key="5">
    <source>
        <dbReference type="SAM" id="SignalP"/>
    </source>
</evidence>
<keyword evidence="3" id="KW-0677">Repeat</keyword>
<gene>
    <name evidence="7" type="ORF">RGQ29_032687</name>
</gene>
<feature type="signal peptide" evidence="5">
    <location>
        <begin position="1"/>
        <end position="23"/>
    </location>
</feature>
<dbReference type="AlphaFoldDB" id="A0AAN7I5W9"/>
<organism evidence="7 8">
    <name type="scientific">Quercus rubra</name>
    <name type="common">Northern red oak</name>
    <name type="synonym">Quercus borealis</name>
    <dbReference type="NCBI Taxonomy" id="3512"/>
    <lineage>
        <taxon>Eukaryota</taxon>
        <taxon>Viridiplantae</taxon>
        <taxon>Streptophyta</taxon>
        <taxon>Embryophyta</taxon>
        <taxon>Tracheophyta</taxon>
        <taxon>Spermatophyta</taxon>
        <taxon>Magnoliopsida</taxon>
        <taxon>eudicotyledons</taxon>
        <taxon>Gunneridae</taxon>
        <taxon>Pentapetalae</taxon>
        <taxon>rosids</taxon>
        <taxon>fabids</taxon>
        <taxon>Fagales</taxon>
        <taxon>Fagaceae</taxon>
        <taxon>Quercus</taxon>
    </lineage>
</organism>
<dbReference type="Proteomes" id="UP001324115">
    <property type="component" value="Unassembled WGS sequence"/>
</dbReference>
<comment type="subcellular location">
    <subcellularLocation>
        <location evidence="1">Cell envelope</location>
    </subcellularLocation>
</comment>
<protein>
    <recommendedName>
        <fullName evidence="6">Leucine-rich repeat-containing N-terminal plant-type domain-containing protein</fullName>
    </recommendedName>
</protein>
<comment type="similarity">
    <text evidence="4">Belongs to the polygalacturonase-inhibiting protein family.</text>
</comment>
<evidence type="ECO:0000313" key="8">
    <source>
        <dbReference type="Proteomes" id="UP001324115"/>
    </source>
</evidence>
<dbReference type="Pfam" id="PF08263">
    <property type="entry name" value="LRRNT_2"/>
    <property type="match status" value="1"/>
</dbReference>
<evidence type="ECO:0000256" key="1">
    <source>
        <dbReference type="ARBA" id="ARBA00004196"/>
    </source>
</evidence>
<feature type="chain" id="PRO_5042987236" description="Leucine-rich repeat-containing N-terminal plant-type domain-containing protein" evidence="5">
    <location>
        <begin position="24"/>
        <end position="300"/>
    </location>
</feature>
<dbReference type="InterPro" id="IPR051848">
    <property type="entry name" value="PGIP"/>
</dbReference>
<evidence type="ECO:0000256" key="2">
    <source>
        <dbReference type="ARBA" id="ARBA00022614"/>
    </source>
</evidence>
<evidence type="ECO:0000256" key="4">
    <source>
        <dbReference type="ARBA" id="ARBA00038043"/>
    </source>
</evidence>
<dbReference type="PANTHER" id="PTHR48059">
    <property type="entry name" value="POLYGALACTURONASE INHIBITOR 1"/>
    <property type="match status" value="1"/>
</dbReference>
<sequence>MRRESSSLLSLLCYTLLISSTFSELCNPQYKKVLLQIKQAFNNPYALASWDQNTDCCDQYCVTCDSASNCINYLTIFSGHLSGQIPHEVGDLPFLDTLEFHKFPNLTGPIQPAIVKLKTSNPSLSVGPISLAKFLTSTASSKTSLSLIFHLIIYLGLSHPQWTSTASKPQWTSLGLYLYVSHNQLTRPIPTSFAQMDFTYIDLSRNKLVGDSSWTCLRKLLEFNLSKVVFAKSLITLDLNHSKIYGSIPVEITALKLQFFNASYNRLCGQIPIGGKLQNFDYSTYFHNQCLSGAPLASCK</sequence>
<keyword evidence="8" id="KW-1185">Reference proteome</keyword>
<dbReference type="Gene3D" id="3.80.10.10">
    <property type="entry name" value="Ribonuclease Inhibitor"/>
    <property type="match status" value="1"/>
</dbReference>
<feature type="domain" description="Leucine-rich repeat-containing N-terminal plant-type" evidence="6">
    <location>
        <begin position="31"/>
        <end position="65"/>
    </location>
</feature>
<evidence type="ECO:0000259" key="6">
    <source>
        <dbReference type="Pfam" id="PF08263"/>
    </source>
</evidence>
<comment type="caution">
    <text evidence="7">The sequence shown here is derived from an EMBL/GenBank/DDBJ whole genome shotgun (WGS) entry which is preliminary data.</text>
</comment>
<evidence type="ECO:0000313" key="7">
    <source>
        <dbReference type="EMBL" id="KAK4550908.1"/>
    </source>
</evidence>
<dbReference type="InterPro" id="IPR032675">
    <property type="entry name" value="LRR_dom_sf"/>
</dbReference>
<dbReference type="EMBL" id="JAXUIC010000159">
    <property type="protein sequence ID" value="KAK4550908.1"/>
    <property type="molecule type" value="Genomic_DNA"/>
</dbReference>
<name>A0AAN7I5W9_QUERU</name>
<evidence type="ECO:0000256" key="3">
    <source>
        <dbReference type="ARBA" id="ARBA00022737"/>
    </source>
</evidence>
<dbReference type="PANTHER" id="PTHR48059:SF4">
    <property type="entry name" value="POLYGALACTURONASE INHIBITOR 1-RELATED"/>
    <property type="match status" value="1"/>
</dbReference>
<dbReference type="InterPro" id="IPR013210">
    <property type="entry name" value="LRR_N_plant-typ"/>
</dbReference>
<dbReference type="Pfam" id="PF00560">
    <property type="entry name" value="LRR_1"/>
    <property type="match status" value="1"/>
</dbReference>